<dbReference type="InterPro" id="IPR003346">
    <property type="entry name" value="Transposase_20"/>
</dbReference>
<name>A0ABT0TJS6_9FLAO</name>
<evidence type="ECO:0000313" key="5">
    <source>
        <dbReference type="Proteomes" id="UP001317191"/>
    </source>
</evidence>
<dbReference type="InterPro" id="IPR047650">
    <property type="entry name" value="Transpos_IS110"/>
</dbReference>
<dbReference type="PANTHER" id="PTHR33055">
    <property type="entry name" value="TRANSPOSASE FOR INSERTION SEQUENCE ELEMENT IS1111A"/>
    <property type="match status" value="1"/>
</dbReference>
<dbReference type="Pfam" id="PF01548">
    <property type="entry name" value="DEDD_Tnp_IS110"/>
    <property type="match status" value="1"/>
</dbReference>
<dbReference type="InterPro" id="IPR002525">
    <property type="entry name" value="Transp_IS110-like_N"/>
</dbReference>
<evidence type="ECO:0000256" key="1">
    <source>
        <dbReference type="SAM" id="Coils"/>
    </source>
</evidence>
<evidence type="ECO:0000259" key="2">
    <source>
        <dbReference type="Pfam" id="PF01548"/>
    </source>
</evidence>
<dbReference type="Pfam" id="PF02371">
    <property type="entry name" value="Transposase_20"/>
    <property type="match status" value="1"/>
</dbReference>
<gene>
    <name evidence="4" type="ORF">NAT50_00005</name>
</gene>
<dbReference type="PANTHER" id="PTHR33055:SF3">
    <property type="entry name" value="PUTATIVE TRANSPOSASE FOR IS117-RELATED"/>
    <property type="match status" value="1"/>
</dbReference>
<keyword evidence="5" id="KW-1185">Reference proteome</keyword>
<sequence length="322" mass="36673">MKKSNNYVGIDISKLTFDVAISSSEDKYKHLKFANNHEGFMMFLEHLNASESICIMEASGPYYLKLATFLSEQAIDVCVVNPLIIRRFSQMRMSRAKTDKKDAMLIAEYGKTEKPDLWQPEAAYVLELKQMQAYLEQLNKNKTAFTVQKEAFNQNPIKSETLDKSINSVIETIDQEIKQIEKRMELIIKTHHQEMFDQLKSIPGMGSKTSLLLIVISGGFSKFNNHKQLASYIGISPRIFESGTSVKGKSKICKMGMSKIRVLLYMCAWSAKRCNETCKALYDRLVEKGKSKKLALIAVVNKLLKQAFAIATKKEYYSVKIN</sequence>
<dbReference type="RefSeq" id="WP_250590212.1">
    <property type="nucleotide sequence ID" value="NZ_JAMLJM010000001.1"/>
</dbReference>
<feature type="domain" description="Transposase IS116/IS110/IS902 C-terminal" evidence="3">
    <location>
        <begin position="198"/>
        <end position="282"/>
    </location>
</feature>
<protein>
    <submittedName>
        <fullName evidence="4">IS110 family transposase</fullName>
    </submittedName>
</protein>
<organism evidence="4 5">
    <name type="scientific">Flavobacterium luminosum</name>
    <dbReference type="NCBI Taxonomy" id="2949086"/>
    <lineage>
        <taxon>Bacteria</taxon>
        <taxon>Pseudomonadati</taxon>
        <taxon>Bacteroidota</taxon>
        <taxon>Flavobacteriia</taxon>
        <taxon>Flavobacteriales</taxon>
        <taxon>Flavobacteriaceae</taxon>
        <taxon>Flavobacterium</taxon>
    </lineage>
</organism>
<dbReference type="EMBL" id="JAMLJM010000001">
    <property type="protein sequence ID" value="MCL9807741.1"/>
    <property type="molecule type" value="Genomic_DNA"/>
</dbReference>
<proteinExistence type="predicted"/>
<feature type="domain" description="Transposase IS110-like N-terminal" evidence="2">
    <location>
        <begin position="8"/>
        <end position="147"/>
    </location>
</feature>
<feature type="coiled-coil region" evidence="1">
    <location>
        <begin position="135"/>
        <end position="190"/>
    </location>
</feature>
<dbReference type="NCBIfam" id="NF033542">
    <property type="entry name" value="transpos_IS110"/>
    <property type="match status" value="1"/>
</dbReference>
<evidence type="ECO:0000313" key="4">
    <source>
        <dbReference type="EMBL" id="MCL9807741.1"/>
    </source>
</evidence>
<accession>A0ABT0TJS6</accession>
<comment type="caution">
    <text evidence="4">The sequence shown here is derived from an EMBL/GenBank/DDBJ whole genome shotgun (WGS) entry which is preliminary data.</text>
</comment>
<evidence type="ECO:0000259" key="3">
    <source>
        <dbReference type="Pfam" id="PF02371"/>
    </source>
</evidence>
<dbReference type="Proteomes" id="UP001317191">
    <property type="component" value="Unassembled WGS sequence"/>
</dbReference>
<keyword evidence="1" id="KW-0175">Coiled coil</keyword>
<reference evidence="4 5" key="1">
    <citation type="submission" date="2022-05" db="EMBL/GenBank/DDBJ databases">
        <title>Flavobacterium sp., isolated from activated sludge.</title>
        <authorList>
            <person name="Ran Q."/>
        </authorList>
    </citation>
    <scope>NUCLEOTIDE SEQUENCE [LARGE SCALE GENOMIC DNA]</scope>
    <source>
        <strain evidence="4 5">HXWNR70</strain>
    </source>
</reference>